<reference evidence="3" key="1">
    <citation type="journal article" date="2016" name="Genome Biol. Evol.">
        <title>Comparative 'omics' of the Fusarium fujikuroi species complex highlights differences in genetic potential and metabolite synthesis.</title>
        <authorList>
            <person name="Niehaus E.-M."/>
            <person name="Muensterkoetter M."/>
            <person name="Proctor R.H."/>
            <person name="Brown D.W."/>
            <person name="Sharon A."/>
            <person name="Idan Y."/>
            <person name="Oren-Young L."/>
            <person name="Sieber C.M."/>
            <person name="Novak O."/>
            <person name="Pencik A."/>
            <person name="Tarkowska D."/>
            <person name="Hromadova K."/>
            <person name="Freeman S."/>
            <person name="Maymon M."/>
            <person name="Elazar M."/>
            <person name="Youssef S.A."/>
            <person name="El-Shabrawy E.S.M."/>
            <person name="Shalaby A.B.A."/>
            <person name="Houterman P."/>
            <person name="Brock N.L."/>
            <person name="Burkhardt I."/>
            <person name="Tsavkelova E.A."/>
            <person name="Dickschat J.S."/>
            <person name="Galuszka P."/>
            <person name="Gueldener U."/>
            <person name="Tudzynski B."/>
        </authorList>
    </citation>
    <scope>NUCLEOTIDE SEQUENCE [LARGE SCALE GENOMIC DNA]</scope>
    <source>
        <strain evidence="3">ET1</strain>
    </source>
</reference>
<comment type="caution">
    <text evidence="2">The sequence shown here is derived from an EMBL/GenBank/DDBJ whole genome shotgun (WGS) entry which is preliminary data.</text>
</comment>
<sequence>MANPQPPVVIIIDDDDALIPHPRDPVPQAPPPQHPPQAPPIQGISIIEAIDQTGYSAGRPPMSLKIRGVCSVELTFFGRGIGGSYTPLRPAKESSSRFSSYQPYAVAIGQTSCRENLAPRCLSSFTEGYLTRAELTIFIDLAQMMHDVEEGPNVPYQLKHWRHFWEQNAFKNWDTTSGNTDDLPLRPVTLQENRVRVGKLKVNHPPSLEFPNPPGPARLSGCPIYMSVSPATKDQLIQLIWKDENGKFINPRYVEMDMPVGTCIDLAVLKFDRTATSRIQEYNKARITNAARRRLIHLAAVGTGVAPSVTAEGQAPILEVPELVGHRVAETANI</sequence>
<organism evidence="2 3">
    <name type="scientific">Fusarium proliferatum (strain ET1)</name>
    <name type="common">Orchid endophyte fungus</name>
    <dbReference type="NCBI Taxonomy" id="1227346"/>
    <lineage>
        <taxon>Eukaryota</taxon>
        <taxon>Fungi</taxon>
        <taxon>Dikarya</taxon>
        <taxon>Ascomycota</taxon>
        <taxon>Pezizomycotina</taxon>
        <taxon>Sordariomycetes</taxon>
        <taxon>Hypocreomycetidae</taxon>
        <taxon>Hypocreales</taxon>
        <taxon>Nectriaceae</taxon>
        <taxon>Fusarium</taxon>
        <taxon>Fusarium fujikuroi species complex</taxon>
    </lineage>
</organism>
<dbReference type="VEuPathDB" id="FungiDB:FPRO_06030"/>
<accession>A0A1L7VDM6</accession>
<dbReference type="EMBL" id="FJOF01000003">
    <property type="protein sequence ID" value="CZR38779.1"/>
    <property type="molecule type" value="Genomic_DNA"/>
</dbReference>
<evidence type="ECO:0000313" key="2">
    <source>
        <dbReference type="EMBL" id="CZR38779.1"/>
    </source>
</evidence>
<feature type="compositionally biased region" description="Pro residues" evidence="1">
    <location>
        <begin position="25"/>
        <end position="38"/>
    </location>
</feature>
<protein>
    <submittedName>
        <fullName evidence="2">Uncharacterized protein</fullName>
    </submittedName>
</protein>
<feature type="region of interest" description="Disordered" evidence="1">
    <location>
        <begin position="17"/>
        <end position="38"/>
    </location>
</feature>
<name>A0A1L7VDM6_FUSPR</name>
<evidence type="ECO:0000313" key="3">
    <source>
        <dbReference type="Proteomes" id="UP000183971"/>
    </source>
</evidence>
<keyword evidence="3" id="KW-1185">Reference proteome</keyword>
<dbReference type="Proteomes" id="UP000183971">
    <property type="component" value="Unassembled WGS sequence"/>
</dbReference>
<dbReference type="RefSeq" id="XP_031079372.1">
    <property type="nucleotide sequence ID" value="XM_031229102.1"/>
</dbReference>
<gene>
    <name evidence="2" type="ORF">FPRO_06030</name>
</gene>
<evidence type="ECO:0000256" key="1">
    <source>
        <dbReference type="SAM" id="MobiDB-lite"/>
    </source>
</evidence>
<dbReference type="AlphaFoldDB" id="A0A1L7VDM6"/>
<dbReference type="GeneID" id="42050909"/>
<proteinExistence type="predicted"/>